<dbReference type="Pfam" id="PF07730">
    <property type="entry name" value="HisKA_3"/>
    <property type="match status" value="1"/>
</dbReference>
<dbReference type="InterPro" id="IPR011712">
    <property type="entry name" value="Sig_transdc_His_kin_sub3_dim/P"/>
</dbReference>
<dbReference type="Gene3D" id="3.30.565.10">
    <property type="entry name" value="Histidine kinase-like ATPase, C-terminal domain"/>
    <property type="match status" value="1"/>
</dbReference>
<evidence type="ECO:0000256" key="7">
    <source>
        <dbReference type="ARBA" id="ARBA00022840"/>
    </source>
</evidence>
<dbReference type="RefSeq" id="WP_269442926.1">
    <property type="nucleotide sequence ID" value="NZ_CP097463.1"/>
</dbReference>
<feature type="domain" description="Histidine kinase/HSP90-like ATPase" evidence="10">
    <location>
        <begin position="353"/>
        <end position="443"/>
    </location>
</feature>
<comment type="catalytic activity">
    <reaction evidence="1">
        <text>ATP + protein L-histidine = ADP + protein N-phospho-L-histidine.</text>
        <dbReference type="EC" id="2.7.13.3"/>
    </reaction>
</comment>
<keyword evidence="9" id="KW-0812">Transmembrane</keyword>
<dbReference type="Pfam" id="PF02518">
    <property type="entry name" value="HATPase_c"/>
    <property type="match status" value="1"/>
</dbReference>
<keyword evidence="4" id="KW-0808">Transferase</keyword>
<evidence type="ECO:0000256" key="6">
    <source>
        <dbReference type="ARBA" id="ARBA00022777"/>
    </source>
</evidence>
<evidence type="ECO:0000256" key="3">
    <source>
        <dbReference type="ARBA" id="ARBA00022553"/>
    </source>
</evidence>
<evidence type="ECO:0000256" key="8">
    <source>
        <dbReference type="ARBA" id="ARBA00023012"/>
    </source>
</evidence>
<feature type="transmembrane region" description="Helical" evidence="9">
    <location>
        <begin position="36"/>
        <end position="57"/>
    </location>
</feature>
<evidence type="ECO:0000313" key="11">
    <source>
        <dbReference type="EMBL" id="WAX56394.1"/>
    </source>
</evidence>
<keyword evidence="3" id="KW-0597">Phosphoprotein</keyword>
<dbReference type="SMART" id="SM00387">
    <property type="entry name" value="HATPase_c"/>
    <property type="match status" value="1"/>
</dbReference>
<keyword evidence="5" id="KW-0547">Nucleotide-binding</keyword>
<dbReference type="InterPro" id="IPR050482">
    <property type="entry name" value="Sensor_HK_TwoCompSys"/>
</dbReference>
<evidence type="ECO:0000256" key="9">
    <source>
        <dbReference type="SAM" id="Phobius"/>
    </source>
</evidence>
<dbReference type="InterPro" id="IPR036890">
    <property type="entry name" value="HATPase_C_sf"/>
</dbReference>
<feature type="transmembrane region" description="Helical" evidence="9">
    <location>
        <begin position="63"/>
        <end position="83"/>
    </location>
</feature>
<protein>
    <recommendedName>
        <fullName evidence="2">histidine kinase</fullName>
        <ecNumber evidence="2">2.7.13.3</ecNumber>
    </recommendedName>
</protein>
<keyword evidence="6" id="KW-0418">Kinase</keyword>
<dbReference type="InterPro" id="IPR025828">
    <property type="entry name" value="Put_sensor_dom"/>
</dbReference>
<dbReference type="PANTHER" id="PTHR24421">
    <property type="entry name" value="NITRATE/NITRITE SENSOR PROTEIN NARX-RELATED"/>
    <property type="match status" value="1"/>
</dbReference>
<sequence>MIHTHDVWQADPAMSDRPRVPAFFTALFTRRTWAELLYALVGLPQGVFGFVFVVVTVSVSGGLMVTFIGLPLLAASGLVSRWLGWQWREGVNAFLGWQIAAPPRFRAGPGLFGWIGSCLKDGTAWRARLYLLLKLPLGIASFVVAVTCYAYGLGALSYGIWYRWLPCNTDDQGGCHHAAQLWNNYFIDTPGRITLFALVGLVLLLLAPWAVRGAVSVDRVAMRALLGPTWTSARVAELEQTRAAAVDDSAATLRRIERDLHDGTQARLVALAMNVGLAKEKLAEGGDPAEAQRLLESAHTTAKDAIVELRDLARGIHPPVLDAGLDTALATLAAHSAVPVTLRTAITERPAAAIETIAYFCAAELLTNVAKHSRATRAVLDVRTVTGTLRIQVSDNGRGGARVGAGSGLTGLGERVRTVDGRLGVDSPDGGPTVVTVELPMQTASR</sequence>
<evidence type="ECO:0000256" key="1">
    <source>
        <dbReference type="ARBA" id="ARBA00000085"/>
    </source>
</evidence>
<accession>A0ABY7JV16</accession>
<evidence type="ECO:0000259" key="10">
    <source>
        <dbReference type="SMART" id="SM00387"/>
    </source>
</evidence>
<keyword evidence="12" id="KW-1185">Reference proteome</keyword>
<reference evidence="11" key="1">
    <citation type="submission" date="2022-05" db="EMBL/GenBank/DDBJ databases">
        <title>Jatrophihabitans sp. SB3-54 whole genome sequence.</title>
        <authorList>
            <person name="Suh M.K."/>
            <person name="Eom M.K."/>
            <person name="Kim J.S."/>
            <person name="Kim H.S."/>
            <person name="Do H.E."/>
            <person name="Shin Y.K."/>
            <person name="Lee J.-S."/>
        </authorList>
    </citation>
    <scope>NUCLEOTIDE SEQUENCE</scope>
    <source>
        <strain evidence="11">SB3-54</strain>
    </source>
</reference>
<dbReference type="EC" id="2.7.13.3" evidence="2"/>
<dbReference type="InterPro" id="IPR003594">
    <property type="entry name" value="HATPase_dom"/>
</dbReference>
<evidence type="ECO:0000256" key="5">
    <source>
        <dbReference type="ARBA" id="ARBA00022741"/>
    </source>
</evidence>
<name>A0ABY7JV16_9ACTN</name>
<organism evidence="11 12">
    <name type="scientific">Jatrophihabitans cynanchi</name>
    <dbReference type="NCBI Taxonomy" id="2944128"/>
    <lineage>
        <taxon>Bacteria</taxon>
        <taxon>Bacillati</taxon>
        <taxon>Actinomycetota</taxon>
        <taxon>Actinomycetes</taxon>
        <taxon>Jatrophihabitantales</taxon>
        <taxon>Jatrophihabitantaceae</taxon>
        <taxon>Jatrophihabitans</taxon>
    </lineage>
</organism>
<proteinExistence type="predicted"/>
<evidence type="ECO:0000256" key="4">
    <source>
        <dbReference type="ARBA" id="ARBA00022679"/>
    </source>
</evidence>
<evidence type="ECO:0000256" key="2">
    <source>
        <dbReference type="ARBA" id="ARBA00012438"/>
    </source>
</evidence>
<dbReference type="PANTHER" id="PTHR24421:SF10">
    <property type="entry name" value="NITRATE_NITRITE SENSOR PROTEIN NARQ"/>
    <property type="match status" value="1"/>
</dbReference>
<keyword evidence="7" id="KW-0067">ATP-binding</keyword>
<keyword evidence="9" id="KW-0472">Membrane</keyword>
<dbReference type="Pfam" id="PF13796">
    <property type="entry name" value="Sensor"/>
    <property type="match status" value="1"/>
</dbReference>
<keyword evidence="8" id="KW-0902">Two-component regulatory system</keyword>
<gene>
    <name evidence="11" type="ORF">M6B22_17910</name>
</gene>
<dbReference type="SUPFAM" id="SSF55874">
    <property type="entry name" value="ATPase domain of HSP90 chaperone/DNA topoisomerase II/histidine kinase"/>
    <property type="match status" value="1"/>
</dbReference>
<evidence type="ECO:0000313" key="12">
    <source>
        <dbReference type="Proteomes" id="UP001164693"/>
    </source>
</evidence>
<keyword evidence="9" id="KW-1133">Transmembrane helix</keyword>
<dbReference type="Gene3D" id="1.20.5.1930">
    <property type="match status" value="1"/>
</dbReference>
<dbReference type="Proteomes" id="UP001164693">
    <property type="component" value="Chromosome"/>
</dbReference>
<dbReference type="EMBL" id="CP097463">
    <property type="protein sequence ID" value="WAX56394.1"/>
    <property type="molecule type" value="Genomic_DNA"/>
</dbReference>
<feature type="transmembrane region" description="Helical" evidence="9">
    <location>
        <begin position="193"/>
        <end position="215"/>
    </location>
</feature>
<feature type="transmembrane region" description="Helical" evidence="9">
    <location>
        <begin position="129"/>
        <end position="152"/>
    </location>
</feature>
<dbReference type="CDD" id="cd16917">
    <property type="entry name" value="HATPase_UhpB-NarQ-NarX-like"/>
    <property type="match status" value="1"/>
</dbReference>